<feature type="domain" description="EGF-like" evidence="3">
    <location>
        <begin position="100"/>
        <end position="144"/>
    </location>
</feature>
<dbReference type="PANTHER" id="PTHR45756">
    <property type="entry name" value="PALMITOYLTRANSFERASE"/>
    <property type="match status" value="1"/>
</dbReference>
<feature type="signal peptide" evidence="2">
    <location>
        <begin position="1"/>
        <end position="16"/>
    </location>
</feature>
<feature type="domain" description="EGF-like" evidence="3">
    <location>
        <begin position="34"/>
        <end position="80"/>
    </location>
</feature>
<organism evidence="4 5">
    <name type="scientific">Entamoeba invadens IP1</name>
    <dbReference type="NCBI Taxonomy" id="370355"/>
    <lineage>
        <taxon>Eukaryota</taxon>
        <taxon>Amoebozoa</taxon>
        <taxon>Evosea</taxon>
        <taxon>Archamoebae</taxon>
        <taxon>Mastigamoebida</taxon>
        <taxon>Entamoebidae</taxon>
        <taxon>Entamoeba</taxon>
    </lineage>
</organism>
<evidence type="ECO:0000313" key="4">
    <source>
        <dbReference type="EMBL" id="ELP85962.1"/>
    </source>
</evidence>
<dbReference type="AlphaFoldDB" id="A0A0A1TXE9"/>
<evidence type="ECO:0000259" key="3">
    <source>
        <dbReference type="SMART" id="SM00181"/>
    </source>
</evidence>
<evidence type="ECO:0000256" key="1">
    <source>
        <dbReference type="SAM" id="Phobius"/>
    </source>
</evidence>
<proteinExistence type="predicted"/>
<dbReference type="SMART" id="SM00181">
    <property type="entry name" value="EGF"/>
    <property type="match status" value="5"/>
</dbReference>
<dbReference type="VEuPathDB" id="AmoebaDB:EIN_135960"/>
<evidence type="ECO:0000256" key="2">
    <source>
        <dbReference type="SAM" id="SignalP"/>
    </source>
</evidence>
<dbReference type="InterPro" id="IPR009030">
    <property type="entry name" value="Growth_fac_rcpt_cys_sf"/>
</dbReference>
<keyword evidence="1" id="KW-0812">Transmembrane</keyword>
<reference evidence="4 5" key="1">
    <citation type="submission" date="2012-10" db="EMBL/GenBank/DDBJ databases">
        <authorList>
            <person name="Zafar N."/>
            <person name="Inman J."/>
            <person name="Hall N."/>
            <person name="Lorenzi H."/>
            <person name="Caler E."/>
        </authorList>
    </citation>
    <scope>NUCLEOTIDE SEQUENCE [LARGE SCALE GENOMIC DNA]</scope>
    <source>
        <strain evidence="4 5">IP1</strain>
    </source>
</reference>
<dbReference type="InterPro" id="IPR053215">
    <property type="entry name" value="TKL_Ser/Thr_kinase"/>
</dbReference>
<keyword evidence="2" id="KW-0732">Signal</keyword>
<keyword evidence="1" id="KW-0472">Membrane</keyword>
<accession>A0A0A1TXE9</accession>
<feature type="chain" id="PRO_5001990623" description="EGF-like domain-containing protein" evidence="2">
    <location>
        <begin position="17"/>
        <end position="505"/>
    </location>
</feature>
<keyword evidence="5" id="KW-1185">Reference proteome</keyword>
<feature type="domain" description="EGF-like" evidence="3">
    <location>
        <begin position="246"/>
        <end position="279"/>
    </location>
</feature>
<dbReference type="Proteomes" id="UP000014680">
    <property type="component" value="Unassembled WGS sequence"/>
</dbReference>
<dbReference type="SUPFAM" id="SSF57184">
    <property type="entry name" value="Growth factor receptor domain"/>
    <property type="match status" value="2"/>
</dbReference>
<dbReference type="RefSeq" id="XP_004185308.1">
    <property type="nucleotide sequence ID" value="XM_004185260.1"/>
</dbReference>
<feature type="domain" description="EGF-like" evidence="3">
    <location>
        <begin position="292"/>
        <end position="346"/>
    </location>
</feature>
<sequence length="505" mass="56113">MLTVFVLFTLVLSLRTCNNPFCTSCSNNSSVCTECLGEFILQNGMCVFGLSTCEQFNDYEWSTGCTTCSLGYMLKNGICSKCDANPHCLTFEGNCNTCGECIPQFYLKNGICTSDDFNCEEYNESGVCLSCTSGYYLDATKKCVLGTVENCDYYNSEGKCLYCLDSFVTDVTTKKCVKEIDVKPTNCELMIRTDYCISCVNGYYWDKQILECRRCEDGCAQCDDKDSCSVCENGYGKDLSSGGCFKCSDGCNKCMKFGSGEVECVECYNNYYLNNYTCTNCTQWNSMNECIECFQGYTVDPQNKEACINSNPICSTYDTLVGTTENITVCVDCMYGYFLNTEYQCEKCDDVCDGKCTYKANMCDVYQCDNTLCTSCPNGGATCDICLDEYSAEDNSCGPNICTSMRYDGVCSVCTYQSDDETYSYLPDSQTGHCKSNKKVEQKKGSKGGIIAAVIIGLLALVVIIAILCCSAVYIYRKKRKTANKDDTKIMETELLPNIKTNEEF</sequence>
<feature type="transmembrane region" description="Helical" evidence="1">
    <location>
        <begin position="450"/>
        <end position="476"/>
    </location>
</feature>
<keyword evidence="1" id="KW-1133">Transmembrane helix</keyword>
<name>A0A0A1TXE9_ENTIV</name>
<dbReference type="KEGG" id="eiv:EIN_135960"/>
<dbReference type="PANTHER" id="PTHR45756:SF1">
    <property type="entry name" value="PROTEIN KINASE DOMAIN CONTAINING PROTEIN"/>
    <property type="match status" value="1"/>
</dbReference>
<dbReference type="InterPro" id="IPR000742">
    <property type="entry name" value="EGF"/>
</dbReference>
<feature type="domain" description="EGF-like" evidence="3">
    <location>
        <begin position="362"/>
        <end position="398"/>
    </location>
</feature>
<dbReference type="EMBL" id="KB207027">
    <property type="protein sequence ID" value="ELP85962.1"/>
    <property type="molecule type" value="Genomic_DNA"/>
</dbReference>
<gene>
    <name evidence="4" type="ORF">EIN_135960</name>
</gene>
<evidence type="ECO:0000313" key="5">
    <source>
        <dbReference type="Proteomes" id="UP000014680"/>
    </source>
</evidence>
<protein>
    <recommendedName>
        <fullName evidence="3">EGF-like domain-containing protein</fullName>
    </recommendedName>
</protein>
<dbReference type="GeneID" id="14884908"/>